<comment type="caution">
    <text evidence="2">The sequence shown here is derived from an EMBL/GenBank/DDBJ whole genome shotgun (WGS) entry which is preliminary data.</text>
</comment>
<feature type="region of interest" description="Disordered" evidence="1">
    <location>
        <begin position="303"/>
        <end position="335"/>
    </location>
</feature>
<gene>
    <name evidence="2" type="ORF">O181_036657</name>
</gene>
<dbReference type="Proteomes" id="UP000765509">
    <property type="component" value="Unassembled WGS sequence"/>
</dbReference>
<proteinExistence type="predicted"/>
<accession>A0A9Q3D7H6</accession>
<feature type="region of interest" description="Disordered" evidence="1">
    <location>
        <begin position="213"/>
        <end position="239"/>
    </location>
</feature>
<organism evidence="2 3">
    <name type="scientific">Austropuccinia psidii MF-1</name>
    <dbReference type="NCBI Taxonomy" id="1389203"/>
    <lineage>
        <taxon>Eukaryota</taxon>
        <taxon>Fungi</taxon>
        <taxon>Dikarya</taxon>
        <taxon>Basidiomycota</taxon>
        <taxon>Pucciniomycotina</taxon>
        <taxon>Pucciniomycetes</taxon>
        <taxon>Pucciniales</taxon>
        <taxon>Sphaerophragmiaceae</taxon>
        <taxon>Austropuccinia</taxon>
    </lineage>
</organism>
<evidence type="ECO:0000313" key="3">
    <source>
        <dbReference type="Proteomes" id="UP000765509"/>
    </source>
</evidence>
<dbReference type="AlphaFoldDB" id="A0A9Q3D7H6"/>
<keyword evidence="3" id="KW-1185">Reference proteome</keyword>
<feature type="region of interest" description="Disordered" evidence="1">
    <location>
        <begin position="139"/>
        <end position="158"/>
    </location>
</feature>
<feature type="compositionally biased region" description="Polar residues" evidence="1">
    <location>
        <begin position="144"/>
        <end position="158"/>
    </location>
</feature>
<evidence type="ECO:0000313" key="2">
    <source>
        <dbReference type="EMBL" id="MBW0496942.1"/>
    </source>
</evidence>
<protein>
    <submittedName>
        <fullName evidence="2">Uncharacterized protein</fullName>
    </submittedName>
</protein>
<dbReference type="EMBL" id="AVOT02013910">
    <property type="protein sequence ID" value="MBW0496942.1"/>
    <property type="molecule type" value="Genomic_DNA"/>
</dbReference>
<reference evidence="2" key="1">
    <citation type="submission" date="2021-03" db="EMBL/GenBank/DDBJ databases">
        <title>Draft genome sequence of rust myrtle Austropuccinia psidii MF-1, a brazilian biotype.</title>
        <authorList>
            <person name="Quecine M.C."/>
            <person name="Pachon D.M.R."/>
            <person name="Bonatelli M.L."/>
            <person name="Correr F.H."/>
            <person name="Franceschini L.M."/>
            <person name="Leite T.F."/>
            <person name="Margarido G.R.A."/>
            <person name="Almeida C.A."/>
            <person name="Ferrarezi J.A."/>
            <person name="Labate C.A."/>
        </authorList>
    </citation>
    <scope>NUCLEOTIDE SEQUENCE</scope>
    <source>
        <strain evidence="2">MF-1</strain>
    </source>
</reference>
<name>A0A9Q3D7H6_9BASI</name>
<evidence type="ECO:0000256" key="1">
    <source>
        <dbReference type="SAM" id="MobiDB-lite"/>
    </source>
</evidence>
<sequence length="335" mass="36369">MFSYSFTGHSLAAQDTTIFGSCTRYRLLVVLKTPTIAPVWLKAIFVRTIGSSSKNQRWTQPGWKLVCLFELQRNATAPPEVYSFWSALTALTVYHFLGLGHTFLLVDVLSVWAFPHLSRLSASCSSACPDSRASADVPLGVESNLPTTQDSPSASGQHDTNCCLTPNCLAGPDGKPASEHLPLKNRHAVLLPLTGRRAGETVLLPAFSAAKRSSSKSLHGKNAQPQNAAGKASRKAGTTSELEVYANPHPESRKERSAPSTISFLLRPTCPGRHDCCTKRRVPLRIKVVNWDQALGWRSSYSGARHIKAPPPTTSGDSSSPTHRIPKSTNQRSAF</sequence>